<keyword evidence="1" id="KW-0812">Transmembrane</keyword>
<sequence>MRVLEVIAWTLMILVMGVALVSEGFISAWIVPGETIIIIALLLFGCWVVIKAINTKKGMKWNKRWQIVFSFLPVLIILIAMSFNTINGTSDFSFNSGFLIILIIYFIYTATKPYIRNDN</sequence>
<keyword evidence="1" id="KW-1133">Transmembrane helix</keyword>
<protein>
    <submittedName>
        <fullName evidence="2">Uncharacterized protein</fullName>
    </submittedName>
</protein>
<feature type="transmembrane region" description="Helical" evidence="1">
    <location>
        <begin position="36"/>
        <end position="53"/>
    </location>
</feature>
<dbReference type="Proteomes" id="UP001287282">
    <property type="component" value="Unassembled WGS sequence"/>
</dbReference>
<keyword evidence="3" id="KW-1185">Reference proteome</keyword>
<keyword evidence="1" id="KW-0472">Membrane</keyword>
<feature type="transmembrane region" description="Helical" evidence="1">
    <location>
        <begin position="92"/>
        <end position="111"/>
    </location>
</feature>
<name>A0ABU3XFE9_9BACI</name>
<gene>
    <name evidence="2" type="ORF">RYX56_19870</name>
</gene>
<dbReference type="RefSeq" id="WP_317123774.1">
    <property type="nucleotide sequence ID" value="NZ_JAWJBA010000011.1"/>
</dbReference>
<feature type="transmembrane region" description="Helical" evidence="1">
    <location>
        <begin position="7"/>
        <end position="30"/>
    </location>
</feature>
<evidence type="ECO:0000313" key="2">
    <source>
        <dbReference type="EMBL" id="MDV2686620.1"/>
    </source>
</evidence>
<reference evidence="2 3" key="1">
    <citation type="submission" date="2023-10" db="EMBL/GenBank/DDBJ databases">
        <title>Screening of Alkalihalobacillus lindianensis BZ-TG-R113 and Its Alleviation of Salt Stress on Rapeseed Growth.</title>
        <authorList>
            <person name="Zhao B."/>
            <person name="Guo T."/>
        </authorList>
    </citation>
    <scope>NUCLEOTIDE SEQUENCE [LARGE SCALE GENOMIC DNA]</scope>
    <source>
        <strain evidence="2 3">BZ-TG-R113</strain>
    </source>
</reference>
<feature type="transmembrane region" description="Helical" evidence="1">
    <location>
        <begin position="65"/>
        <end position="86"/>
    </location>
</feature>
<organism evidence="2 3">
    <name type="scientific">Alkalihalophilus lindianensis</name>
    <dbReference type="NCBI Taxonomy" id="1630542"/>
    <lineage>
        <taxon>Bacteria</taxon>
        <taxon>Bacillati</taxon>
        <taxon>Bacillota</taxon>
        <taxon>Bacilli</taxon>
        <taxon>Bacillales</taxon>
        <taxon>Bacillaceae</taxon>
        <taxon>Alkalihalophilus</taxon>
    </lineage>
</organism>
<evidence type="ECO:0000313" key="3">
    <source>
        <dbReference type="Proteomes" id="UP001287282"/>
    </source>
</evidence>
<dbReference type="EMBL" id="JAWJBA010000011">
    <property type="protein sequence ID" value="MDV2686620.1"/>
    <property type="molecule type" value="Genomic_DNA"/>
</dbReference>
<proteinExistence type="predicted"/>
<comment type="caution">
    <text evidence="2">The sequence shown here is derived from an EMBL/GenBank/DDBJ whole genome shotgun (WGS) entry which is preliminary data.</text>
</comment>
<evidence type="ECO:0000256" key="1">
    <source>
        <dbReference type="SAM" id="Phobius"/>
    </source>
</evidence>
<accession>A0ABU3XFE9</accession>